<keyword evidence="3" id="KW-1185">Reference proteome</keyword>
<dbReference type="Proteomes" id="UP000293347">
    <property type="component" value="Unassembled WGS sequence"/>
</dbReference>
<keyword evidence="2" id="KW-0808">Transferase</keyword>
<dbReference type="InterPro" id="IPR050834">
    <property type="entry name" value="Glycosyltransf_2"/>
</dbReference>
<organism evidence="2 3">
    <name type="scientific">Pedobacter psychroterrae</name>
    <dbReference type="NCBI Taxonomy" id="2530453"/>
    <lineage>
        <taxon>Bacteria</taxon>
        <taxon>Pseudomonadati</taxon>
        <taxon>Bacteroidota</taxon>
        <taxon>Sphingobacteriia</taxon>
        <taxon>Sphingobacteriales</taxon>
        <taxon>Sphingobacteriaceae</taxon>
        <taxon>Pedobacter</taxon>
    </lineage>
</organism>
<sequence length="248" mass="28407">MKVSLITASYNSAATIEDTIKSVTSQTYKNIEYIIIDGASSDNTLDIANSCIEGEHVIFSAPDKGIYDAMNKGITAATGDVIGIINSDDMYQDMHVIKEVMSHFESDPELDIVYGDLVYVKADDVNKVVRKWHSAPYYPGFFEHANVPPHPTLFLRKKVYEKVGLFNLQYQLASDYEFMLRTFKKFNFKSLYIPRLMVKMRLGGATNKSLWNIFKGNKEILSAWRSNGLKVPFLLMPWRFMKRLIQFI</sequence>
<evidence type="ECO:0000259" key="1">
    <source>
        <dbReference type="Pfam" id="PF00535"/>
    </source>
</evidence>
<dbReference type="Gene3D" id="3.90.550.10">
    <property type="entry name" value="Spore Coat Polysaccharide Biosynthesis Protein SpsA, Chain A"/>
    <property type="match status" value="1"/>
</dbReference>
<evidence type="ECO:0000313" key="2">
    <source>
        <dbReference type="EMBL" id="TCD02745.1"/>
    </source>
</evidence>
<name>A0A4R0NTH1_9SPHI</name>
<reference evidence="2 3" key="1">
    <citation type="submission" date="2019-02" db="EMBL/GenBank/DDBJ databases">
        <title>Pedobacter sp. RP-1-14 sp. nov., isolated from Arctic soil.</title>
        <authorList>
            <person name="Dahal R.H."/>
        </authorList>
    </citation>
    <scope>NUCLEOTIDE SEQUENCE [LARGE SCALE GENOMIC DNA]</scope>
    <source>
        <strain evidence="2 3">RP-1-14</strain>
    </source>
</reference>
<comment type="caution">
    <text evidence="2">The sequence shown here is derived from an EMBL/GenBank/DDBJ whole genome shotgun (WGS) entry which is preliminary data.</text>
</comment>
<dbReference type="InterPro" id="IPR001173">
    <property type="entry name" value="Glyco_trans_2-like"/>
</dbReference>
<dbReference type="AlphaFoldDB" id="A0A4R0NTH1"/>
<protein>
    <submittedName>
        <fullName evidence="2">Glycosyltransferase</fullName>
    </submittedName>
</protein>
<dbReference type="RefSeq" id="WP_131592651.1">
    <property type="nucleotide sequence ID" value="NZ_SJSL01000001.1"/>
</dbReference>
<dbReference type="PANTHER" id="PTHR43685">
    <property type="entry name" value="GLYCOSYLTRANSFERASE"/>
    <property type="match status" value="1"/>
</dbReference>
<dbReference type="EMBL" id="SJSL01000001">
    <property type="protein sequence ID" value="TCD02745.1"/>
    <property type="molecule type" value="Genomic_DNA"/>
</dbReference>
<evidence type="ECO:0000313" key="3">
    <source>
        <dbReference type="Proteomes" id="UP000293347"/>
    </source>
</evidence>
<feature type="domain" description="Glycosyltransferase 2-like" evidence="1">
    <location>
        <begin position="4"/>
        <end position="138"/>
    </location>
</feature>
<dbReference type="PANTHER" id="PTHR43685:SF2">
    <property type="entry name" value="GLYCOSYLTRANSFERASE 2-LIKE DOMAIN-CONTAINING PROTEIN"/>
    <property type="match status" value="1"/>
</dbReference>
<dbReference type="Pfam" id="PF00535">
    <property type="entry name" value="Glycos_transf_2"/>
    <property type="match status" value="1"/>
</dbReference>
<dbReference type="OrthoDB" id="9788101at2"/>
<gene>
    <name evidence="2" type="ORF">EZ437_01780</name>
</gene>
<dbReference type="GO" id="GO:0016740">
    <property type="term" value="F:transferase activity"/>
    <property type="evidence" value="ECO:0007669"/>
    <property type="project" value="UniProtKB-KW"/>
</dbReference>
<dbReference type="InterPro" id="IPR029044">
    <property type="entry name" value="Nucleotide-diphossugar_trans"/>
</dbReference>
<proteinExistence type="predicted"/>
<dbReference type="CDD" id="cd06433">
    <property type="entry name" value="GT_2_WfgS_like"/>
    <property type="match status" value="1"/>
</dbReference>
<dbReference type="SUPFAM" id="SSF53448">
    <property type="entry name" value="Nucleotide-diphospho-sugar transferases"/>
    <property type="match status" value="1"/>
</dbReference>
<accession>A0A4R0NTH1</accession>